<organism evidence="2 3">
    <name type="scientific">Candidatus Magasanikbacteria bacterium CG11_big_fil_rev_8_21_14_0_20_43_7</name>
    <dbReference type="NCBI Taxonomy" id="1974654"/>
    <lineage>
        <taxon>Bacteria</taxon>
        <taxon>Candidatus Magasanikiibacteriota</taxon>
    </lineage>
</organism>
<dbReference type="CDD" id="cd02440">
    <property type="entry name" value="AdoMet_MTases"/>
    <property type="match status" value="1"/>
</dbReference>
<dbReference type="Gene3D" id="3.40.50.150">
    <property type="entry name" value="Vaccinia Virus protein VP39"/>
    <property type="match status" value="1"/>
</dbReference>
<reference evidence="2 3" key="1">
    <citation type="submission" date="2017-09" db="EMBL/GenBank/DDBJ databases">
        <title>Depth-based differentiation of microbial function through sediment-hosted aquifers and enrichment of novel symbionts in the deep terrestrial subsurface.</title>
        <authorList>
            <person name="Probst A.J."/>
            <person name="Ladd B."/>
            <person name="Jarett J.K."/>
            <person name="Geller-Mcgrath D.E."/>
            <person name="Sieber C.M."/>
            <person name="Emerson J.B."/>
            <person name="Anantharaman K."/>
            <person name="Thomas B.C."/>
            <person name="Malmstrom R."/>
            <person name="Stieglmeier M."/>
            <person name="Klingl A."/>
            <person name="Woyke T."/>
            <person name="Ryan C.M."/>
            <person name="Banfield J.F."/>
        </authorList>
    </citation>
    <scope>NUCLEOTIDE SEQUENCE [LARGE SCALE GENOMIC DNA]</scope>
    <source>
        <strain evidence="2">CG11_big_fil_rev_8_21_14_0_20_43_7</strain>
    </source>
</reference>
<evidence type="ECO:0000313" key="2">
    <source>
        <dbReference type="EMBL" id="PIR03378.1"/>
    </source>
</evidence>
<dbReference type="Proteomes" id="UP000229782">
    <property type="component" value="Unassembled WGS sequence"/>
</dbReference>
<dbReference type="EMBL" id="PCWM01000013">
    <property type="protein sequence ID" value="PIR03378.1"/>
    <property type="molecule type" value="Genomic_DNA"/>
</dbReference>
<name>A0A2H0N3B7_9BACT</name>
<dbReference type="InterPro" id="IPR025714">
    <property type="entry name" value="Methyltranfer_dom"/>
</dbReference>
<comment type="caution">
    <text evidence="2">The sequence shown here is derived from an EMBL/GenBank/DDBJ whole genome shotgun (WGS) entry which is preliminary data.</text>
</comment>
<feature type="domain" description="Methyltransferase" evidence="1">
    <location>
        <begin position="22"/>
        <end position="134"/>
    </location>
</feature>
<evidence type="ECO:0000259" key="1">
    <source>
        <dbReference type="Pfam" id="PF13847"/>
    </source>
</evidence>
<dbReference type="SUPFAM" id="SSF53335">
    <property type="entry name" value="S-adenosyl-L-methionine-dependent methyltransferases"/>
    <property type="match status" value="1"/>
</dbReference>
<protein>
    <recommendedName>
        <fullName evidence="1">Methyltransferase domain-containing protein</fullName>
    </recommendedName>
</protein>
<dbReference type="InterPro" id="IPR029063">
    <property type="entry name" value="SAM-dependent_MTases_sf"/>
</dbReference>
<evidence type="ECO:0000313" key="3">
    <source>
        <dbReference type="Proteomes" id="UP000229782"/>
    </source>
</evidence>
<proteinExistence type="predicted"/>
<dbReference type="Pfam" id="PF13847">
    <property type="entry name" value="Methyltransf_31"/>
    <property type="match status" value="1"/>
</dbReference>
<accession>A0A2H0N3B7</accession>
<sequence length="183" mass="20824">MHHSGNQMIDPHVLFEKAHVQSGMHVADFGCGQTGHVVFPCAKLLGEKGIMYAVDIVKDVLAQIEKRARSNSFLNIHTVWSDIEKVGHTAIPPRSLDVAFLVNTLVQVKDRHAVLEEVDRTLKDKARLLVVDWQKKGLLFGPKDKDFIDFEDVETWARSHGFVVQEIFDMGRFHRGMVLYKHV</sequence>
<gene>
    <name evidence="2" type="ORF">COV60_00635</name>
</gene>
<dbReference type="AlphaFoldDB" id="A0A2H0N3B7"/>